<dbReference type="OrthoDB" id="425923at2759"/>
<dbReference type="RefSeq" id="XP_024119894.1">
    <property type="nucleotide sequence ID" value="XM_024264126.2"/>
</dbReference>
<dbReference type="Ensembl" id="ENSOMET00000025436.1">
    <property type="protein sequence ID" value="ENSOMEP00000032791.1"/>
    <property type="gene ID" value="ENSOMEG00000000470.1"/>
</dbReference>
<dbReference type="STRING" id="30732.ENSOMEP00000032791"/>
<dbReference type="CDD" id="cd01852">
    <property type="entry name" value="AIG1"/>
    <property type="match status" value="1"/>
</dbReference>
<dbReference type="FunFam" id="3.40.50.300:FF:000366">
    <property type="entry name" value="GTPase, IMAP family member 2"/>
    <property type="match status" value="1"/>
</dbReference>
<protein>
    <submittedName>
        <fullName evidence="5">GTPase IMAP family member 7-like</fullName>
    </submittedName>
</protein>
<dbReference type="GO" id="GO:0005525">
    <property type="term" value="F:GTP binding"/>
    <property type="evidence" value="ECO:0007669"/>
    <property type="project" value="UniProtKB-KW"/>
</dbReference>
<dbReference type="Proteomes" id="UP000261560">
    <property type="component" value="Unplaced"/>
</dbReference>
<dbReference type="PANTHER" id="PTHR10903:SF62">
    <property type="entry name" value="GTPASE IMAP FAMILY MEMBER 4-LIKE-RELATED"/>
    <property type="match status" value="1"/>
</dbReference>
<dbReference type="PANTHER" id="PTHR10903">
    <property type="entry name" value="GTPASE, IMAP FAMILY MEMBER-RELATED"/>
    <property type="match status" value="1"/>
</dbReference>
<evidence type="ECO:0000313" key="5">
    <source>
        <dbReference type="Ensembl" id="ENSOMEP00000032791.1"/>
    </source>
</evidence>
<dbReference type="Gene3D" id="3.40.50.300">
    <property type="entry name" value="P-loop containing nucleotide triphosphate hydrolases"/>
    <property type="match status" value="1"/>
</dbReference>
<keyword evidence="6" id="KW-1185">Reference proteome</keyword>
<evidence type="ECO:0000313" key="6">
    <source>
        <dbReference type="Proteomes" id="UP000261560"/>
    </source>
</evidence>
<name>A0A3B3DS95_ORYME</name>
<evidence type="ECO:0000256" key="1">
    <source>
        <dbReference type="ARBA" id="ARBA00008535"/>
    </source>
</evidence>
<keyword evidence="2" id="KW-0547">Nucleotide-binding</keyword>
<dbReference type="SUPFAM" id="SSF52540">
    <property type="entry name" value="P-loop containing nucleoside triphosphate hydrolases"/>
    <property type="match status" value="1"/>
</dbReference>
<reference evidence="5" key="2">
    <citation type="submission" date="2025-09" db="UniProtKB">
        <authorList>
            <consortium name="Ensembl"/>
        </authorList>
    </citation>
    <scope>IDENTIFICATION</scope>
</reference>
<dbReference type="InterPro" id="IPR027417">
    <property type="entry name" value="P-loop_NTPase"/>
</dbReference>
<reference evidence="5" key="1">
    <citation type="submission" date="2025-08" db="UniProtKB">
        <authorList>
            <consortium name="Ensembl"/>
        </authorList>
    </citation>
    <scope>IDENTIFICATION</scope>
</reference>
<evidence type="ECO:0000256" key="2">
    <source>
        <dbReference type="ARBA" id="ARBA00022741"/>
    </source>
</evidence>
<dbReference type="PROSITE" id="PS51720">
    <property type="entry name" value="G_AIG1"/>
    <property type="match status" value="1"/>
</dbReference>
<proteinExistence type="inferred from homology"/>
<sequence>MTEHRIVLLGNSGVGKSSLANTIFGEKVFAALVSSNSVTCQSETKQIHGRKVTIIDTPGVFDTNKCEDDLKSEMTKCVTLSAPGVHAFVIVLIVEKFTQQEKEIISKIKESFSKEALKYAVIVFTQGDQLEDQKIEDFVNKNDDLRDFVKECGGRCHVIDNIYWDKERNNEEVKKLLNTIDKMVEQNNGDMYTNEMLKQVHSMSQKEEDIIRASSKNMSDKEIQADAQNRASNAIKKAAGISTGVLLGALLGLPKMVGRALPILQSLANYLGVKVKEIEDVVRDIFKPKPKDSTYSNIVAHTAGGGGVIELVRTSIGVKNLFAVGMFAVGVCCVIGAAEGGVTGFIEAVKADSPGEAVTNTAQAVWRSTTASFCP</sequence>
<evidence type="ECO:0000259" key="4">
    <source>
        <dbReference type="PROSITE" id="PS51720"/>
    </source>
</evidence>
<organism evidence="5 6">
    <name type="scientific">Oryzias melastigma</name>
    <name type="common">Marine medaka</name>
    <dbReference type="NCBI Taxonomy" id="30732"/>
    <lineage>
        <taxon>Eukaryota</taxon>
        <taxon>Metazoa</taxon>
        <taxon>Chordata</taxon>
        <taxon>Craniata</taxon>
        <taxon>Vertebrata</taxon>
        <taxon>Euteleostomi</taxon>
        <taxon>Actinopterygii</taxon>
        <taxon>Neopterygii</taxon>
        <taxon>Teleostei</taxon>
        <taxon>Neoteleostei</taxon>
        <taxon>Acanthomorphata</taxon>
        <taxon>Ovalentaria</taxon>
        <taxon>Atherinomorphae</taxon>
        <taxon>Beloniformes</taxon>
        <taxon>Adrianichthyidae</taxon>
        <taxon>Oryziinae</taxon>
        <taxon>Oryzias</taxon>
    </lineage>
</organism>
<dbReference type="GeneTree" id="ENSGT01150000286992"/>
<feature type="domain" description="AIG1-type G" evidence="4">
    <location>
        <begin position="1"/>
        <end position="201"/>
    </location>
</feature>
<dbReference type="AlphaFoldDB" id="A0A3B3DS95"/>
<dbReference type="KEGG" id="oml:112141080"/>
<dbReference type="OMA" id="NTAQAVW"/>
<dbReference type="PaxDb" id="30732-ENSOMEP00000032791"/>
<dbReference type="GeneID" id="112141080"/>
<keyword evidence="3" id="KW-0342">GTP-binding</keyword>
<dbReference type="Pfam" id="PF04548">
    <property type="entry name" value="AIG1"/>
    <property type="match status" value="1"/>
</dbReference>
<comment type="similarity">
    <text evidence="1">Belongs to the TRAFAC class TrmE-Era-EngA-EngB-Septin-like GTPase superfamily. AIG1/Toc34/Toc159-like paraseptin GTPase family. IAN subfamily.</text>
</comment>
<dbReference type="InterPro" id="IPR006703">
    <property type="entry name" value="G_AIG1"/>
</dbReference>
<dbReference type="InterPro" id="IPR045058">
    <property type="entry name" value="GIMA/IAN/Toc"/>
</dbReference>
<evidence type="ECO:0000256" key="3">
    <source>
        <dbReference type="ARBA" id="ARBA00023134"/>
    </source>
</evidence>
<accession>A0A3B3DS95</accession>